<protein>
    <submittedName>
        <fullName evidence="1">Uncharacterized protein</fullName>
    </submittedName>
</protein>
<sequence>MADWKERFNEALAAMLREEYELDAVKVVSFEDTEQSGGYCETCYYEYIECVIKYENSKGETEEYRYYGSFAELVGSL</sequence>
<gene>
    <name evidence="1" type="primary">98</name>
    <name evidence="1" type="ORF">SEA_LIMPID_98</name>
</gene>
<accession>A0A5Q2WJD2</accession>
<dbReference type="EMBL" id="MN369754">
    <property type="protein sequence ID" value="QGH79425.1"/>
    <property type="molecule type" value="Genomic_DNA"/>
</dbReference>
<dbReference type="Proteomes" id="UP000359050">
    <property type="component" value="Genome"/>
</dbReference>
<reference evidence="1 2" key="1">
    <citation type="submission" date="2019-08" db="EMBL/GenBank/DDBJ databases">
        <authorList>
            <person name="Anderson K.N."/>
            <person name="Nick C.D."/>
            <person name="Roberts T.L."/>
            <person name="Webster M."/>
            <person name="Summerhill K.A."/>
            <person name="Layton S.R."/>
            <person name="Smith B.R."/>
            <person name="Hughes L.E."/>
            <person name="Garlena R.A."/>
            <person name="Russell D.A."/>
            <person name="Pope W.H."/>
            <person name="Jacobs-Sera D."/>
            <person name="Hatfull G.F."/>
        </authorList>
    </citation>
    <scope>NUCLEOTIDE SEQUENCE [LARGE SCALE GENOMIC DNA]</scope>
</reference>
<name>A0A5Q2WJD2_9CAUD</name>
<organism evidence="1 2">
    <name type="scientific">Streptomyces phage Limpid</name>
    <dbReference type="NCBI Taxonomy" id="2653770"/>
    <lineage>
        <taxon>Viruses</taxon>
        <taxon>Duplodnaviria</taxon>
        <taxon>Heunggongvirae</taxon>
        <taxon>Uroviricota</taxon>
        <taxon>Caudoviricetes</taxon>
        <taxon>Stanwilliamsviridae</taxon>
        <taxon>Loccivirinae</taxon>
        <taxon>Annadreamyvirus</taxon>
        <taxon>Annadreamyvirus annadreamy</taxon>
    </lineage>
</organism>
<evidence type="ECO:0000313" key="1">
    <source>
        <dbReference type="EMBL" id="QGH79425.1"/>
    </source>
</evidence>
<proteinExistence type="predicted"/>
<evidence type="ECO:0000313" key="2">
    <source>
        <dbReference type="Proteomes" id="UP000359050"/>
    </source>
</evidence>